<sequence length="446" mass="49633">MNYSTQPQKTVFTYLEKETASRTGTIVIVGVGYVGLPLAIRAAFRQFPVIGFDIDAGKIERLSRREASYITHEEQNLLRELPNISFTANESDIWHAQTYIMCVPTPVFGNHAPDLKPLESAARIVGRHLSPGALVIIESTVNPGACERVALPILEDESGLVVERDFFFAHCPERINPGDSEWNIATIPRVLGAAGPKSLERALALYRDIIDADIRTMPSIREAEAVKMVENSFRDINIAFVNELAMSFDRAGIDLVSVIEGASTKPFSFMAHFPGCGVGGHCIPVDPYYLIRYGEENGFDHQFLATARRINNKMPKYTVRRLVQALKEKNRRIRGSTVALLGLSYKRDIPDVRESPALEIEEELHKKKAHVRTFDPFVPSASNVTTLEEALEGADAVIIATDHTSFRSLTPSDFERHGVNIVIDGRNCLPKKAFLKSTLIYRGIGR</sequence>
<dbReference type="InterPro" id="IPR017476">
    <property type="entry name" value="UDP-Glc/GDP-Man"/>
</dbReference>
<dbReference type="SMART" id="SM00984">
    <property type="entry name" value="UDPG_MGDP_dh_C"/>
    <property type="match status" value="1"/>
</dbReference>
<dbReference type="PANTHER" id="PTHR43491:SF2">
    <property type="entry name" value="UDP-N-ACETYL-D-MANNOSAMINE DEHYDROGENASE"/>
    <property type="match status" value="1"/>
</dbReference>
<dbReference type="PIRSF" id="PIRSF500136">
    <property type="entry name" value="UDP_ManNAc_DH"/>
    <property type="match status" value="1"/>
</dbReference>
<evidence type="ECO:0000259" key="5">
    <source>
        <dbReference type="SMART" id="SM00984"/>
    </source>
</evidence>
<feature type="domain" description="UDP-glucose/GDP-mannose dehydrogenase C-terminal" evidence="5">
    <location>
        <begin position="339"/>
        <end position="431"/>
    </location>
</feature>
<dbReference type="SUPFAM" id="SSF51735">
    <property type="entry name" value="NAD(P)-binding Rossmann-fold domains"/>
    <property type="match status" value="1"/>
</dbReference>
<reference evidence="7" key="1">
    <citation type="submission" date="2017-09" db="EMBL/GenBank/DDBJ databases">
        <title>Depth-based differentiation of microbial function through sediment-hosted aquifers and enrichment of novel symbionts in the deep terrestrial subsurface.</title>
        <authorList>
            <person name="Probst A.J."/>
            <person name="Ladd B."/>
            <person name="Jarett J.K."/>
            <person name="Geller-Mcgrath D.E."/>
            <person name="Sieber C.M.K."/>
            <person name="Emerson J.B."/>
            <person name="Anantharaman K."/>
            <person name="Thomas B.C."/>
            <person name="Malmstrom R."/>
            <person name="Stieglmeier M."/>
            <person name="Klingl A."/>
            <person name="Woyke T."/>
            <person name="Ryan C.M."/>
            <person name="Banfield J.F."/>
        </authorList>
    </citation>
    <scope>NUCLEOTIDE SEQUENCE [LARGE SCALE GENOMIC DNA]</scope>
</reference>
<dbReference type="InterPro" id="IPR036220">
    <property type="entry name" value="UDP-Glc/GDP-Man_DH_C_sf"/>
</dbReference>
<gene>
    <name evidence="6" type="ORF">COU18_01760</name>
</gene>
<evidence type="ECO:0000256" key="1">
    <source>
        <dbReference type="ARBA" id="ARBA00006601"/>
    </source>
</evidence>
<dbReference type="PIRSF" id="PIRSF000124">
    <property type="entry name" value="UDPglc_GDPman_dh"/>
    <property type="match status" value="1"/>
</dbReference>
<name>A0A2H0UCF0_9BACT</name>
<organism evidence="6 7">
    <name type="scientific">Candidatus Kaiserbacteria bacterium CG10_big_fil_rev_8_21_14_0_10_51_14</name>
    <dbReference type="NCBI Taxonomy" id="1974610"/>
    <lineage>
        <taxon>Bacteria</taxon>
        <taxon>Candidatus Kaiseribacteriota</taxon>
    </lineage>
</organism>
<comment type="similarity">
    <text evidence="1 4">Belongs to the UDP-glucose/GDP-mannose dehydrogenase family.</text>
</comment>
<dbReference type="GO" id="GO:0016628">
    <property type="term" value="F:oxidoreductase activity, acting on the CH-CH group of donors, NAD or NADP as acceptor"/>
    <property type="evidence" value="ECO:0007669"/>
    <property type="project" value="InterPro"/>
</dbReference>
<dbReference type="InterPro" id="IPR036291">
    <property type="entry name" value="NAD(P)-bd_dom_sf"/>
</dbReference>
<evidence type="ECO:0000313" key="6">
    <source>
        <dbReference type="EMBL" id="PIR84108.1"/>
    </source>
</evidence>
<dbReference type="GO" id="GO:0016616">
    <property type="term" value="F:oxidoreductase activity, acting on the CH-OH group of donors, NAD or NADP as acceptor"/>
    <property type="evidence" value="ECO:0007669"/>
    <property type="project" value="InterPro"/>
</dbReference>
<evidence type="ECO:0000256" key="2">
    <source>
        <dbReference type="ARBA" id="ARBA00023002"/>
    </source>
</evidence>
<dbReference type="Gene3D" id="3.40.50.720">
    <property type="entry name" value="NAD(P)-binding Rossmann-like Domain"/>
    <property type="match status" value="2"/>
</dbReference>
<dbReference type="EMBL" id="PFBK01000003">
    <property type="protein sequence ID" value="PIR84108.1"/>
    <property type="molecule type" value="Genomic_DNA"/>
</dbReference>
<dbReference type="NCBIfam" id="TIGR03026">
    <property type="entry name" value="NDP-sugDHase"/>
    <property type="match status" value="1"/>
</dbReference>
<dbReference type="InterPro" id="IPR028359">
    <property type="entry name" value="UDP_ManNAc/GlcNAc_DH"/>
</dbReference>
<dbReference type="Pfam" id="PF03720">
    <property type="entry name" value="UDPG_MGDP_dh_C"/>
    <property type="match status" value="1"/>
</dbReference>
<keyword evidence="3" id="KW-0520">NAD</keyword>
<dbReference type="SUPFAM" id="SSF52413">
    <property type="entry name" value="UDP-glucose/GDP-mannose dehydrogenase C-terminal domain"/>
    <property type="match status" value="1"/>
</dbReference>
<dbReference type="InterPro" id="IPR014027">
    <property type="entry name" value="UDP-Glc/GDP-Man_DH_C"/>
</dbReference>
<evidence type="ECO:0000256" key="4">
    <source>
        <dbReference type="PIRNR" id="PIRNR000124"/>
    </source>
</evidence>
<comment type="caution">
    <text evidence="6">The sequence shown here is derived from an EMBL/GenBank/DDBJ whole genome shotgun (WGS) entry which is preliminary data.</text>
</comment>
<dbReference type="InterPro" id="IPR008927">
    <property type="entry name" value="6-PGluconate_DH-like_C_sf"/>
</dbReference>
<evidence type="ECO:0000256" key="3">
    <source>
        <dbReference type="ARBA" id="ARBA00023027"/>
    </source>
</evidence>
<accession>A0A2H0UCF0</accession>
<dbReference type="Pfam" id="PF00984">
    <property type="entry name" value="UDPG_MGDP_dh"/>
    <property type="match status" value="1"/>
</dbReference>
<keyword evidence="2" id="KW-0560">Oxidoreductase</keyword>
<proteinExistence type="inferred from homology"/>
<dbReference type="GO" id="GO:0051287">
    <property type="term" value="F:NAD binding"/>
    <property type="evidence" value="ECO:0007669"/>
    <property type="project" value="InterPro"/>
</dbReference>
<dbReference type="PANTHER" id="PTHR43491">
    <property type="entry name" value="UDP-N-ACETYL-D-MANNOSAMINE DEHYDROGENASE"/>
    <property type="match status" value="1"/>
</dbReference>
<dbReference type="AlphaFoldDB" id="A0A2H0UCF0"/>
<evidence type="ECO:0000313" key="7">
    <source>
        <dbReference type="Proteomes" id="UP000231192"/>
    </source>
</evidence>
<dbReference type="InterPro" id="IPR001732">
    <property type="entry name" value="UDP-Glc/GDP-Man_DH_N"/>
</dbReference>
<dbReference type="Pfam" id="PF03721">
    <property type="entry name" value="UDPG_MGDP_dh_N"/>
    <property type="match status" value="1"/>
</dbReference>
<dbReference type="SUPFAM" id="SSF48179">
    <property type="entry name" value="6-phosphogluconate dehydrogenase C-terminal domain-like"/>
    <property type="match status" value="1"/>
</dbReference>
<dbReference type="GO" id="GO:0000271">
    <property type="term" value="P:polysaccharide biosynthetic process"/>
    <property type="evidence" value="ECO:0007669"/>
    <property type="project" value="InterPro"/>
</dbReference>
<dbReference type="Proteomes" id="UP000231192">
    <property type="component" value="Unassembled WGS sequence"/>
</dbReference>
<dbReference type="InterPro" id="IPR014026">
    <property type="entry name" value="UDP-Glc/GDP-Man_DH_dimer"/>
</dbReference>
<protein>
    <submittedName>
        <fullName evidence="6">UDP-N-acetyl-D-glucosamine dehydrogenase</fullName>
    </submittedName>
</protein>